<comment type="caution">
    <text evidence="2">The sequence shown here is derived from an EMBL/GenBank/DDBJ whole genome shotgun (WGS) entry which is preliminary data.</text>
</comment>
<dbReference type="PANTHER" id="PTHR31482:SF2">
    <property type="entry name" value="F-BOX DOMAIN-CONTAINING PROTEIN"/>
    <property type="match status" value="1"/>
</dbReference>
<dbReference type="SUPFAM" id="SSF81383">
    <property type="entry name" value="F-box domain"/>
    <property type="match status" value="1"/>
</dbReference>
<dbReference type="EMBL" id="JAUIZM010000007">
    <property type="protein sequence ID" value="KAK1372832.1"/>
    <property type="molecule type" value="Genomic_DNA"/>
</dbReference>
<dbReference type="SMART" id="SM00256">
    <property type="entry name" value="FBOX"/>
    <property type="match status" value="1"/>
</dbReference>
<dbReference type="AlphaFoldDB" id="A0AAD8HSX1"/>
<organism evidence="2 3">
    <name type="scientific">Heracleum sosnowskyi</name>
    <dbReference type="NCBI Taxonomy" id="360622"/>
    <lineage>
        <taxon>Eukaryota</taxon>
        <taxon>Viridiplantae</taxon>
        <taxon>Streptophyta</taxon>
        <taxon>Embryophyta</taxon>
        <taxon>Tracheophyta</taxon>
        <taxon>Spermatophyta</taxon>
        <taxon>Magnoliopsida</taxon>
        <taxon>eudicotyledons</taxon>
        <taxon>Gunneridae</taxon>
        <taxon>Pentapetalae</taxon>
        <taxon>asterids</taxon>
        <taxon>campanulids</taxon>
        <taxon>Apiales</taxon>
        <taxon>Apiaceae</taxon>
        <taxon>Apioideae</taxon>
        <taxon>apioid superclade</taxon>
        <taxon>Tordylieae</taxon>
        <taxon>Tordyliinae</taxon>
        <taxon>Heracleum</taxon>
    </lineage>
</organism>
<evidence type="ECO:0000259" key="1">
    <source>
        <dbReference type="PROSITE" id="PS50181"/>
    </source>
</evidence>
<dbReference type="Gene3D" id="1.20.1280.50">
    <property type="match status" value="1"/>
</dbReference>
<dbReference type="PROSITE" id="PS50181">
    <property type="entry name" value="FBOX"/>
    <property type="match status" value="1"/>
</dbReference>
<name>A0AAD8HSX1_9APIA</name>
<dbReference type="Proteomes" id="UP001237642">
    <property type="component" value="Unassembled WGS sequence"/>
</dbReference>
<evidence type="ECO:0000313" key="3">
    <source>
        <dbReference type="Proteomes" id="UP001237642"/>
    </source>
</evidence>
<protein>
    <submittedName>
        <fullName evidence="2">F-box protein</fullName>
    </submittedName>
</protein>
<dbReference type="InterPro" id="IPR036047">
    <property type="entry name" value="F-box-like_dom_sf"/>
</dbReference>
<dbReference type="Pfam" id="PF00646">
    <property type="entry name" value="F-box"/>
    <property type="match status" value="1"/>
</dbReference>
<feature type="domain" description="F-box" evidence="1">
    <location>
        <begin position="87"/>
        <end position="133"/>
    </location>
</feature>
<reference evidence="2" key="2">
    <citation type="submission" date="2023-05" db="EMBL/GenBank/DDBJ databases">
        <authorList>
            <person name="Schelkunov M.I."/>
        </authorList>
    </citation>
    <scope>NUCLEOTIDE SEQUENCE</scope>
    <source>
        <strain evidence="2">Hsosn_3</strain>
        <tissue evidence="2">Leaf</tissue>
    </source>
</reference>
<evidence type="ECO:0000313" key="2">
    <source>
        <dbReference type="EMBL" id="KAK1372832.1"/>
    </source>
</evidence>
<dbReference type="InterPro" id="IPR001810">
    <property type="entry name" value="F-box_dom"/>
</dbReference>
<keyword evidence="3" id="KW-1185">Reference proteome</keyword>
<reference evidence="2" key="1">
    <citation type="submission" date="2023-02" db="EMBL/GenBank/DDBJ databases">
        <title>Genome of toxic invasive species Heracleum sosnowskyi carries increased number of genes despite the absence of recent whole-genome duplications.</title>
        <authorList>
            <person name="Schelkunov M."/>
            <person name="Shtratnikova V."/>
            <person name="Makarenko M."/>
            <person name="Klepikova A."/>
            <person name="Omelchenko D."/>
            <person name="Novikova G."/>
            <person name="Obukhova E."/>
            <person name="Bogdanov V."/>
            <person name="Penin A."/>
            <person name="Logacheva M."/>
        </authorList>
    </citation>
    <scope>NUCLEOTIDE SEQUENCE</scope>
    <source>
        <strain evidence="2">Hsosn_3</strain>
        <tissue evidence="2">Leaf</tissue>
    </source>
</reference>
<sequence>MTILFFFFTCLSFIFFYKSLTLQLLPPWAYEMRLVTIKIWKRLSFTQLAKYIKINPYFVARMSKSYSKIIPSDLKFEVLNSEIEDDKMSLLDLPDLALECILEKLPADGLCKMSSVSTSLRTTCMSNHLWERHMKQKWGNLIGPAAYREWKWQVATRNEFGFLDHHGNGKGLFGFLQKTWPWPLFFGKGKNIGNYCTKKRNSSRSCYSAPADSLMSWYMALQTGKFWFPAQVYNRENGHVGFMLSCYDAELCYDSRTDTFQARYPPHGRRPVAVENGVTWDRVRAAPIDSSPHDLHISECLDELRPGDHIEIQWRRNKEFPYGWWYGVVGHLELCDGNQNYCRCYESDMVALNFNQYTPGSRWRQTIVSRKHHREEGNGADGFYGGIRKLQTSNEISTWKRLWPVDVLE</sequence>
<proteinExistence type="predicted"/>
<accession>A0AAD8HSX1</accession>
<dbReference type="PANTHER" id="PTHR31482">
    <property type="entry name" value="ESTS AU081301(E20138)"/>
    <property type="match status" value="1"/>
</dbReference>
<gene>
    <name evidence="2" type="ORF">POM88_029025</name>
</gene>